<dbReference type="SMART" id="SM00220">
    <property type="entry name" value="S_TKc"/>
    <property type="match status" value="1"/>
</dbReference>
<evidence type="ECO:0000256" key="3">
    <source>
        <dbReference type="ARBA" id="ARBA00022777"/>
    </source>
</evidence>
<keyword evidence="1" id="KW-0808">Transferase</keyword>
<gene>
    <name evidence="8" type="ORF">SAMN05216562_1785</name>
</gene>
<dbReference type="GO" id="GO:0004674">
    <property type="term" value="F:protein serine/threonine kinase activity"/>
    <property type="evidence" value="ECO:0007669"/>
    <property type="project" value="UniProtKB-KW"/>
</dbReference>
<name>A0A1H3YJ96_9GAMM</name>
<dbReference type="STRING" id="658218.SAMN05216562_1785"/>
<keyword evidence="8" id="KW-0723">Serine/threonine-protein kinase</keyword>
<evidence type="ECO:0000256" key="1">
    <source>
        <dbReference type="ARBA" id="ARBA00022679"/>
    </source>
</evidence>
<feature type="binding site" evidence="5">
    <location>
        <position position="40"/>
    </location>
    <ligand>
        <name>ATP</name>
        <dbReference type="ChEBI" id="CHEBI:30616"/>
    </ligand>
</feature>
<accession>A0A1H3YJ96</accession>
<keyword evidence="6" id="KW-0812">Transmembrane</keyword>
<organism evidence="8 9">
    <name type="scientific">Microbulbifer marinus</name>
    <dbReference type="NCBI Taxonomy" id="658218"/>
    <lineage>
        <taxon>Bacteria</taxon>
        <taxon>Pseudomonadati</taxon>
        <taxon>Pseudomonadota</taxon>
        <taxon>Gammaproteobacteria</taxon>
        <taxon>Cellvibrionales</taxon>
        <taxon>Microbulbiferaceae</taxon>
        <taxon>Microbulbifer</taxon>
    </lineage>
</organism>
<dbReference type="SUPFAM" id="SSF48452">
    <property type="entry name" value="TPR-like"/>
    <property type="match status" value="1"/>
</dbReference>
<dbReference type="PROSITE" id="PS00108">
    <property type="entry name" value="PROTEIN_KINASE_ST"/>
    <property type="match status" value="1"/>
</dbReference>
<dbReference type="Gene3D" id="3.30.200.20">
    <property type="entry name" value="Phosphorylase Kinase, domain 1"/>
    <property type="match status" value="1"/>
</dbReference>
<keyword evidence="3 8" id="KW-0418">Kinase</keyword>
<protein>
    <submittedName>
        <fullName evidence="8">Serine/threonine protein kinase</fullName>
    </submittedName>
</protein>
<dbReference type="InterPro" id="IPR011009">
    <property type="entry name" value="Kinase-like_dom_sf"/>
</dbReference>
<feature type="domain" description="Protein kinase" evidence="7">
    <location>
        <begin position="11"/>
        <end position="265"/>
    </location>
</feature>
<dbReference type="InterPro" id="IPR000719">
    <property type="entry name" value="Prot_kinase_dom"/>
</dbReference>
<keyword evidence="4 5" id="KW-0067">ATP-binding</keyword>
<evidence type="ECO:0000313" key="8">
    <source>
        <dbReference type="EMBL" id="SEA11261.1"/>
    </source>
</evidence>
<dbReference type="SUPFAM" id="SSF56112">
    <property type="entry name" value="Protein kinase-like (PK-like)"/>
    <property type="match status" value="1"/>
</dbReference>
<dbReference type="GO" id="GO:0005524">
    <property type="term" value="F:ATP binding"/>
    <property type="evidence" value="ECO:0007669"/>
    <property type="project" value="UniProtKB-UniRule"/>
</dbReference>
<dbReference type="CDD" id="cd14014">
    <property type="entry name" value="STKc_PknB_like"/>
    <property type="match status" value="1"/>
</dbReference>
<reference evidence="9" key="1">
    <citation type="submission" date="2016-10" db="EMBL/GenBank/DDBJ databases">
        <authorList>
            <person name="Varghese N."/>
            <person name="Submissions S."/>
        </authorList>
    </citation>
    <scope>NUCLEOTIDE SEQUENCE [LARGE SCALE GENOMIC DNA]</scope>
    <source>
        <strain evidence="9">CGMCC 1.10657</strain>
    </source>
</reference>
<dbReference type="PROSITE" id="PS00107">
    <property type="entry name" value="PROTEIN_KINASE_ATP"/>
    <property type="match status" value="1"/>
</dbReference>
<evidence type="ECO:0000256" key="6">
    <source>
        <dbReference type="SAM" id="Phobius"/>
    </source>
</evidence>
<evidence type="ECO:0000256" key="4">
    <source>
        <dbReference type="ARBA" id="ARBA00022840"/>
    </source>
</evidence>
<evidence type="ECO:0000256" key="2">
    <source>
        <dbReference type="ARBA" id="ARBA00022741"/>
    </source>
</evidence>
<dbReference type="OrthoDB" id="9801841at2"/>
<dbReference type="EMBL" id="FNQO01000002">
    <property type="protein sequence ID" value="SEA11261.1"/>
    <property type="molecule type" value="Genomic_DNA"/>
</dbReference>
<sequence length="494" mass="54571">MNHSDMHIPGYTVHGQIGHGGMASVYLATQESLNRKVAIKVLRNSAEQGISERFVKEAHFIASLSNPHVITIHDISTLPNGDNYIAMEYVDGGDLTDNQHRFQQPDAALRLVRQIADGLAVVHEKGIIHRDVKPANILFRKDGSAVLTDFGIAKDVDNNSDLTQAGFSLGSPSYSSPEQAQGQPLDITTDIYGLGVILLELLLGHNPFKGDSHTSTAINHIQQPIPALPAALEYLSPLLARMLAKQPAVRFQSCRELVDSIEPLLDPTVKKPAGNKTVPFASRLGAIRLGGKTHPLLLPALGLVAAVLLVFALTYESETERQIRQLLEQAELSLDERRYIFPEHDNARYYYRQVLLLDNDNSEANQGLETVTTRLIEDYVARGAEALESGRLNRPKGDNALHYYRKALALDAENPQANAGMQQLAAEFARRARSSLLEDDLKQADYNVKRGLRIQPEDEELLALRAEIDQKMPAAKKLIRNVFGKIRETIDGKG</sequence>
<keyword evidence="6" id="KW-1133">Transmembrane helix</keyword>
<keyword evidence="9" id="KW-1185">Reference proteome</keyword>
<dbReference type="RefSeq" id="WP_091387383.1">
    <property type="nucleotide sequence ID" value="NZ_FNQO01000002.1"/>
</dbReference>
<dbReference type="Pfam" id="PF00069">
    <property type="entry name" value="Pkinase"/>
    <property type="match status" value="1"/>
</dbReference>
<keyword evidence="2 5" id="KW-0547">Nucleotide-binding</keyword>
<evidence type="ECO:0000313" key="9">
    <source>
        <dbReference type="Proteomes" id="UP000198658"/>
    </source>
</evidence>
<dbReference type="InterPro" id="IPR017441">
    <property type="entry name" value="Protein_kinase_ATP_BS"/>
</dbReference>
<evidence type="ECO:0000256" key="5">
    <source>
        <dbReference type="PROSITE-ProRule" id="PRU10141"/>
    </source>
</evidence>
<dbReference type="PROSITE" id="PS50011">
    <property type="entry name" value="PROTEIN_KINASE_DOM"/>
    <property type="match status" value="1"/>
</dbReference>
<dbReference type="Gene3D" id="1.10.510.10">
    <property type="entry name" value="Transferase(Phosphotransferase) domain 1"/>
    <property type="match status" value="1"/>
</dbReference>
<dbReference type="AlphaFoldDB" id="A0A1H3YJ96"/>
<dbReference type="InterPro" id="IPR008271">
    <property type="entry name" value="Ser/Thr_kinase_AS"/>
</dbReference>
<dbReference type="PANTHER" id="PTHR43289:SF6">
    <property type="entry name" value="SERINE_THREONINE-PROTEIN KINASE NEKL-3"/>
    <property type="match status" value="1"/>
</dbReference>
<dbReference type="Proteomes" id="UP000198658">
    <property type="component" value="Unassembled WGS sequence"/>
</dbReference>
<feature type="transmembrane region" description="Helical" evidence="6">
    <location>
        <begin position="296"/>
        <end position="315"/>
    </location>
</feature>
<keyword evidence="6" id="KW-0472">Membrane</keyword>
<proteinExistence type="predicted"/>
<dbReference type="Gene3D" id="1.25.40.10">
    <property type="entry name" value="Tetratricopeptide repeat domain"/>
    <property type="match status" value="1"/>
</dbReference>
<dbReference type="PANTHER" id="PTHR43289">
    <property type="entry name" value="MITOGEN-ACTIVATED PROTEIN KINASE KINASE KINASE 20-RELATED"/>
    <property type="match status" value="1"/>
</dbReference>
<evidence type="ECO:0000259" key="7">
    <source>
        <dbReference type="PROSITE" id="PS50011"/>
    </source>
</evidence>
<dbReference type="InterPro" id="IPR011990">
    <property type="entry name" value="TPR-like_helical_dom_sf"/>
</dbReference>